<dbReference type="AlphaFoldDB" id="A0A9D4PV90"/>
<dbReference type="EMBL" id="JABSTV010001251">
    <property type="protein sequence ID" value="KAH7952400.1"/>
    <property type="molecule type" value="Genomic_DNA"/>
</dbReference>
<reference evidence="1" key="1">
    <citation type="journal article" date="2020" name="Cell">
        <title>Large-Scale Comparative Analyses of Tick Genomes Elucidate Their Genetic Diversity and Vector Capacities.</title>
        <authorList>
            <consortium name="Tick Genome and Microbiome Consortium (TIGMIC)"/>
            <person name="Jia N."/>
            <person name="Wang J."/>
            <person name="Shi W."/>
            <person name="Du L."/>
            <person name="Sun Y."/>
            <person name="Zhan W."/>
            <person name="Jiang J.F."/>
            <person name="Wang Q."/>
            <person name="Zhang B."/>
            <person name="Ji P."/>
            <person name="Bell-Sakyi L."/>
            <person name="Cui X.M."/>
            <person name="Yuan T.T."/>
            <person name="Jiang B.G."/>
            <person name="Yang W.F."/>
            <person name="Lam T.T."/>
            <person name="Chang Q.C."/>
            <person name="Ding S.J."/>
            <person name="Wang X.J."/>
            <person name="Zhu J.G."/>
            <person name="Ruan X.D."/>
            <person name="Zhao L."/>
            <person name="Wei J.T."/>
            <person name="Ye R.Z."/>
            <person name="Que T.C."/>
            <person name="Du C.H."/>
            <person name="Zhou Y.H."/>
            <person name="Cheng J.X."/>
            <person name="Dai P.F."/>
            <person name="Guo W.B."/>
            <person name="Han X.H."/>
            <person name="Huang E.J."/>
            <person name="Li L.F."/>
            <person name="Wei W."/>
            <person name="Gao Y.C."/>
            <person name="Liu J.Z."/>
            <person name="Shao H.Z."/>
            <person name="Wang X."/>
            <person name="Wang C.C."/>
            <person name="Yang T.C."/>
            <person name="Huo Q.B."/>
            <person name="Li W."/>
            <person name="Chen H.Y."/>
            <person name="Chen S.E."/>
            <person name="Zhou L.G."/>
            <person name="Ni X.B."/>
            <person name="Tian J.H."/>
            <person name="Sheng Y."/>
            <person name="Liu T."/>
            <person name="Pan Y.S."/>
            <person name="Xia L.Y."/>
            <person name="Li J."/>
            <person name="Zhao F."/>
            <person name="Cao W.C."/>
        </authorList>
    </citation>
    <scope>NUCLEOTIDE SEQUENCE</scope>
    <source>
        <strain evidence="1">Rsan-2018</strain>
    </source>
</reference>
<gene>
    <name evidence="1" type="ORF">HPB52_022830</name>
</gene>
<proteinExistence type="predicted"/>
<dbReference type="Proteomes" id="UP000821837">
    <property type="component" value="Chromosome 5"/>
</dbReference>
<keyword evidence="2" id="KW-1185">Reference proteome</keyword>
<evidence type="ECO:0000313" key="1">
    <source>
        <dbReference type="EMBL" id="KAH7952400.1"/>
    </source>
</evidence>
<sequence>MPPSLRLKLGMCMRITIQNQWTKLRISLHKGEVSLLQNPIQNNPRRQRRFNRILMMRHLSGRIRQCKRVPMMKLSRK</sequence>
<evidence type="ECO:0000313" key="2">
    <source>
        <dbReference type="Proteomes" id="UP000821837"/>
    </source>
</evidence>
<name>A0A9D4PV90_RHISA</name>
<comment type="caution">
    <text evidence="1">The sequence shown here is derived from an EMBL/GenBank/DDBJ whole genome shotgun (WGS) entry which is preliminary data.</text>
</comment>
<organism evidence="1 2">
    <name type="scientific">Rhipicephalus sanguineus</name>
    <name type="common">Brown dog tick</name>
    <name type="synonym">Ixodes sanguineus</name>
    <dbReference type="NCBI Taxonomy" id="34632"/>
    <lineage>
        <taxon>Eukaryota</taxon>
        <taxon>Metazoa</taxon>
        <taxon>Ecdysozoa</taxon>
        <taxon>Arthropoda</taxon>
        <taxon>Chelicerata</taxon>
        <taxon>Arachnida</taxon>
        <taxon>Acari</taxon>
        <taxon>Parasitiformes</taxon>
        <taxon>Ixodida</taxon>
        <taxon>Ixodoidea</taxon>
        <taxon>Ixodidae</taxon>
        <taxon>Rhipicephalinae</taxon>
        <taxon>Rhipicephalus</taxon>
        <taxon>Rhipicephalus</taxon>
    </lineage>
</organism>
<accession>A0A9D4PV90</accession>
<protein>
    <submittedName>
        <fullName evidence="1">Uncharacterized protein</fullName>
    </submittedName>
</protein>
<reference evidence="1" key="2">
    <citation type="submission" date="2021-09" db="EMBL/GenBank/DDBJ databases">
        <authorList>
            <person name="Jia N."/>
            <person name="Wang J."/>
            <person name="Shi W."/>
            <person name="Du L."/>
            <person name="Sun Y."/>
            <person name="Zhan W."/>
            <person name="Jiang J."/>
            <person name="Wang Q."/>
            <person name="Zhang B."/>
            <person name="Ji P."/>
            <person name="Sakyi L.B."/>
            <person name="Cui X."/>
            <person name="Yuan T."/>
            <person name="Jiang B."/>
            <person name="Yang W."/>
            <person name="Lam T.T.-Y."/>
            <person name="Chang Q."/>
            <person name="Ding S."/>
            <person name="Wang X."/>
            <person name="Zhu J."/>
            <person name="Ruan X."/>
            <person name="Zhao L."/>
            <person name="Wei J."/>
            <person name="Que T."/>
            <person name="Du C."/>
            <person name="Cheng J."/>
            <person name="Dai P."/>
            <person name="Han X."/>
            <person name="Huang E."/>
            <person name="Gao Y."/>
            <person name="Liu J."/>
            <person name="Shao H."/>
            <person name="Ye R."/>
            <person name="Li L."/>
            <person name="Wei W."/>
            <person name="Wang X."/>
            <person name="Wang C."/>
            <person name="Huo Q."/>
            <person name="Li W."/>
            <person name="Guo W."/>
            <person name="Chen H."/>
            <person name="Chen S."/>
            <person name="Zhou L."/>
            <person name="Zhou L."/>
            <person name="Ni X."/>
            <person name="Tian J."/>
            <person name="Zhou Y."/>
            <person name="Sheng Y."/>
            <person name="Liu T."/>
            <person name="Pan Y."/>
            <person name="Xia L."/>
            <person name="Li J."/>
            <person name="Zhao F."/>
            <person name="Cao W."/>
        </authorList>
    </citation>
    <scope>NUCLEOTIDE SEQUENCE</scope>
    <source>
        <strain evidence="1">Rsan-2018</strain>
        <tissue evidence="1">Larvae</tissue>
    </source>
</reference>